<dbReference type="InterPro" id="IPR011055">
    <property type="entry name" value="Dup_hybrid_motif"/>
</dbReference>
<dbReference type="InterPro" id="IPR050570">
    <property type="entry name" value="Cell_wall_metabolism_enzyme"/>
</dbReference>
<feature type="domain" description="M23ase beta-sheet core" evidence="2">
    <location>
        <begin position="105"/>
        <end position="200"/>
    </location>
</feature>
<dbReference type="Gene3D" id="2.70.70.10">
    <property type="entry name" value="Glucose Permease (Domain IIA)"/>
    <property type="match status" value="1"/>
</dbReference>
<dbReference type="AlphaFoldDB" id="A0A1F7RW05"/>
<dbReference type="InterPro" id="IPR016047">
    <property type="entry name" value="M23ase_b-sheet_dom"/>
</dbReference>
<dbReference type="GO" id="GO:0004222">
    <property type="term" value="F:metalloendopeptidase activity"/>
    <property type="evidence" value="ECO:0007669"/>
    <property type="project" value="TreeGrafter"/>
</dbReference>
<dbReference type="CDD" id="cd12797">
    <property type="entry name" value="M23_peptidase"/>
    <property type="match status" value="1"/>
</dbReference>
<evidence type="ECO:0000256" key="1">
    <source>
        <dbReference type="ARBA" id="ARBA00022729"/>
    </source>
</evidence>
<dbReference type="EMBL" id="MGDD01000163">
    <property type="protein sequence ID" value="OGL45733.1"/>
    <property type="molecule type" value="Genomic_DNA"/>
</dbReference>
<dbReference type="Proteomes" id="UP000179266">
    <property type="component" value="Unassembled WGS sequence"/>
</dbReference>
<organism evidence="3 4">
    <name type="scientific">Candidatus Schekmanbacteria bacterium RBG_13_48_7</name>
    <dbReference type="NCBI Taxonomy" id="1817878"/>
    <lineage>
        <taxon>Bacteria</taxon>
        <taxon>Candidatus Schekmaniibacteriota</taxon>
    </lineage>
</organism>
<evidence type="ECO:0000259" key="2">
    <source>
        <dbReference type="Pfam" id="PF01551"/>
    </source>
</evidence>
<accession>A0A1F7RW05</accession>
<gene>
    <name evidence="3" type="ORF">A2161_12065</name>
</gene>
<sequence length="212" mass="24227">MFSWLIQEISYFFIDHSCEFFYYSKKPKKLKNKFLKILLLFIYSCVFITGCYKPKPAPPEEVFIPTATPTPIPKYRSKPFILPTEGYLMSPFGLRADPLTGKKTFHDGIDISHWFPNIEVWAAAAGTVEFSGIKSGYGITIRIRHDNHFETVYCHLKIAFTNIGDTVQEGETIGIMGKTGRTTGVHLHFEVHLDGTPVNPLEYLENPVFLVW</sequence>
<dbReference type="PANTHER" id="PTHR21666:SF289">
    <property type="entry name" value="L-ALA--D-GLU ENDOPEPTIDASE"/>
    <property type="match status" value="1"/>
</dbReference>
<comment type="caution">
    <text evidence="3">The sequence shown here is derived from an EMBL/GenBank/DDBJ whole genome shotgun (WGS) entry which is preliminary data.</text>
</comment>
<dbReference type="PANTHER" id="PTHR21666">
    <property type="entry name" value="PEPTIDASE-RELATED"/>
    <property type="match status" value="1"/>
</dbReference>
<name>A0A1F7RW05_9BACT</name>
<evidence type="ECO:0000313" key="4">
    <source>
        <dbReference type="Proteomes" id="UP000179266"/>
    </source>
</evidence>
<proteinExistence type="predicted"/>
<keyword evidence="1" id="KW-0732">Signal</keyword>
<evidence type="ECO:0000313" key="3">
    <source>
        <dbReference type="EMBL" id="OGL45733.1"/>
    </source>
</evidence>
<reference evidence="3 4" key="1">
    <citation type="journal article" date="2016" name="Nat. Commun.">
        <title>Thousands of microbial genomes shed light on interconnected biogeochemical processes in an aquifer system.</title>
        <authorList>
            <person name="Anantharaman K."/>
            <person name="Brown C.T."/>
            <person name="Hug L.A."/>
            <person name="Sharon I."/>
            <person name="Castelle C.J."/>
            <person name="Probst A.J."/>
            <person name="Thomas B.C."/>
            <person name="Singh A."/>
            <person name="Wilkins M.J."/>
            <person name="Karaoz U."/>
            <person name="Brodie E.L."/>
            <person name="Williams K.H."/>
            <person name="Hubbard S.S."/>
            <person name="Banfield J.F."/>
        </authorList>
    </citation>
    <scope>NUCLEOTIDE SEQUENCE [LARGE SCALE GENOMIC DNA]</scope>
</reference>
<protein>
    <recommendedName>
        <fullName evidence="2">M23ase beta-sheet core domain-containing protein</fullName>
    </recommendedName>
</protein>
<dbReference type="Pfam" id="PF01551">
    <property type="entry name" value="Peptidase_M23"/>
    <property type="match status" value="1"/>
</dbReference>
<dbReference type="SUPFAM" id="SSF51261">
    <property type="entry name" value="Duplicated hybrid motif"/>
    <property type="match status" value="1"/>
</dbReference>